<feature type="transmembrane region" description="Helical" evidence="7">
    <location>
        <begin position="553"/>
        <end position="573"/>
    </location>
</feature>
<dbReference type="CDD" id="cd02953">
    <property type="entry name" value="DsbDgamma"/>
    <property type="match status" value="1"/>
</dbReference>
<dbReference type="GO" id="GO:0015035">
    <property type="term" value="F:protein-disulfide reductase activity"/>
    <property type="evidence" value="ECO:0007669"/>
    <property type="project" value="TreeGrafter"/>
</dbReference>
<keyword evidence="12" id="KW-1185">Reference proteome</keyword>
<feature type="signal peptide" evidence="8">
    <location>
        <begin position="1"/>
        <end position="17"/>
    </location>
</feature>
<evidence type="ECO:0000256" key="8">
    <source>
        <dbReference type="SAM" id="SignalP"/>
    </source>
</evidence>
<gene>
    <name evidence="11" type="ORF">NOG11_14420</name>
</gene>
<proteinExistence type="predicted"/>
<feature type="transmembrane region" description="Helical" evidence="7">
    <location>
        <begin position="346"/>
        <end position="365"/>
    </location>
</feature>
<dbReference type="GO" id="GO:0017004">
    <property type="term" value="P:cytochrome complex assembly"/>
    <property type="evidence" value="ECO:0007669"/>
    <property type="project" value="UniProtKB-KW"/>
</dbReference>
<accession>A0A9X2LBA4</accession>
<keyword evidence="4 7" id="KW-1133">Transmembrane helix</keyword>
<protein>
    <submittedName>
        <fullName evidence="11">Protein-disulfide reductase DsbD family protein</fullName>
    </submittedName>
</protein>
<feature type="chain" id="PRO_5040915192" evidence="8">
    <location>
        <begin position="18"/>
        <end position="697"/>
    </location>
</feature>
<dbReference type="Pfam" id="PF11412">
    <property type="entry name" value="DsbD_N"/>
    <property type="match status" value="1"/>
</dbReference>
<name>A0A9X2LBA4_9PROT</name>
<dbReference type="InterPro" id="IPR003834">
    <property type="entry name" value="Cyt_c_assmbl_TM_dom"/>
</dbReference>
<evidence type="ECO:0000256" key="7">
    <source>
        <dbReference type="SAM" id="Phobius"/>
    </source>
</evidence>
<dbReference type="InterPro" id="IPR017937">
    <property type="entry name" value="Thioredoxin_CS"/>
</dbReference>
<dbReference type="GO" id="GO:0045454">
    <property type="term" value="P:cell redox homeostasis"/>
    <property type="evidence" value="ECO:0007669"/>
    <property type="project" value="TreeGrafter"/>
</dbReference>
<dbReference type="GO" id="GO:0016020">
    <property type="term" value="C:membrane"/>
    <property type="evidence" value="ECO:0007669"/>
    <property type="project" value="UniProtKB-SubCell"/>
</dbReference>
<keyword evidence="2 7" id="KW-0812">Transmembrane</keyword>
<feature type="transmembrane region" description="Helical" evidence="7">
    <location>
        <begin position="385"/>
        <end position="404"/>
    </location>
</feature>
<reference evidence="11" key="1">
    <citation type="submission" date="2022-07" db="EMBL/GenBank/DDBJ databases">
        <title>Parvularcula maris sp. nov., an algicidal bacterium isolated from seawater.</title>
        <authorList>
            <person name="Li F."/>
        </authorList>
    </citation>
    <scope>NUCLEOTIDE SEQUENCE</scope>
    <source>
        <strain evidence="11">BGMRC 0090</strain>
    </source>
</reference>
<dbReference type="AlphaFoldDB" id="A0A9X2LBA4"/>
<sequence>MLRLLLAAFTLFAAAHAQTGEAVRTGHATSRLISEQSAAVPGETLWVALAQELDEGWHVYWKNPGDSGLPLNLGWQLPEGFEAGELGYPLPHRLPLGPLTNFGHEGSPTFLVPIKVPPGAQPGTMARLDVFAEWLICLDVCIPESADLSLSIPIAASASPVPGQTERIRTARSAQPRDLGLEAAFSEAEGTVVLRIEGAPEGDPFFYPAVGGLIEPSSTQATLREDGALLIALTPGIEYEFEPPQTLEGLLTLAMEGEEVGVEIAAVRSEEMVAAAPLLARLNAAEAGGGGGSGASSASLPLLLLFALLGGLILNAMPCVFPIVFLKASSIASLAGAERKTIRMDAYAYTAGVLVTFAIMAVVLLSLRAAGAQLGWGFQLQSPVAVSILALIVFLIGLNLAGMFEVGTSFQGAGSGLAQKKGPAGSFFTGLLAVLVAAPCIGPFLGAPVGYALTAPPAAAMAVFLVLGLGLALPYLLLAFVPSLAEKLPRPGAWMIRLKQLFAFAMFGTVVWLVWVVSLQAGPDAVLRLGIAFVVAGLAAWLFGLAQEKGTSLPLQAAAALALVVAIVPLTGLQTAAPVSYAGETAKEPYDETRLAALMEEGQPVFIDFTAAWCVTCQYNKRVVLETAEIRDLFAQTGTVFMVADLTNPDPIITAAIERQGRSGVPLYLYYDGTGEAEVLPQILTAKLMKETLENRG</sequence>
<evidence type="ECO:0000256" key="3">
    <source>
        <dbReference type="ARBA" id="ARBA00022748"/>
    </source>
</evidence>
<feature type="domain" description="Thiol:disulfide interchange protein DsbD N-terminal" evidence="10">
    <location>
        <begin position="31"/>
        <end position="149"/>
    </location>
</feature>
<evidence type="ECO:0000259" key="10">
    <source>
        <dbReference type="Pfam" id="PF11412"/>
    </source>
</evidence>
<evidence type="ECO:0000256" key="4">
    <source>
        <dbReference type="ARBA" id="ARBA00022989"/>
    </source>
</evidence>
<comment type="caution">
    <text evidence="11">The sequence shown here is derived from an EMBL/GenBank/DDBJ whole genome shotgun (WGS) entry which is preliminary data.</text>
</comment>
<dbReference type="InterPro" id="IPR028250">
    <property type="entry name" value="DsbDN"/>
</dbReference>
<dbReference type="EMBL" id="JANIBC010000022">
    <property type="protein sequence ID" value="MCQ8186574.1"/>
    <property type="molecule type" value="Genomic_DNA"/>
</dbReference>
<feature type="domain" description="Cytochrome C biogenesis protein transmembrane" evidence="9">
    <location>
        <begin position="303"/>
        <end position="514"/>
    </location>
</feature>
<evidence type="ECO:0000256" key="6">
    <source>
        <dbReference type="ARBA" id="ARBA00023284"/>
    </source>
</evidence>
<dbReference type="PANTHER" id="PTHR32234">
    <property type="entry name" value="THIOL:DISULFIDE INTERCHANGE PROTEIN DSBD"/>
    <property type="match status" value="1"/>
</dbReference>
<evidence type="ECO:0000313" key="11">
    <source>
        <dbReference type="EMBL" id="MCQ8186574.1"/>
    </source>
</evidence>
<keyword evidence="6" id="KW-0676">Redox-active center</keyword>
<dbReference type="Proteomes" id="UP001142610">
    <property type="component" value="Unassembled WGS sequence"/>
</dbReference>
<dbReference type="SUPFAM" id="SSF52833">
    <property type="entry name" value="Thioredoxin-like"/>
    <property type="match status" value="1"/>
</dbReference>
<evidence type="ECO:0000256" key="5">
    <source>
        <dbReference type="ARBA" id="ARBA00023136"/>
    </source>
</evidence>
<dbReference type="Pfam" id="PF13899">
    <property type="entry name" value="Thioredoxin_7"/>
    <property type="match status" value="1"/>
</dbReference>
<dbReference type="InterPro" id="IPR035671">
    <property type="entry name" value="DsbD_gamma"/>
</dbReference>
<dbReference type="InterPro" id="IPR036249">
    <property type="entry name" value="Thioredoxin-like_sf"/>
</dbReference>
<keyword evidence="8" id="KW-0732">Signal</keyword>
<dbReference type="PROSITE" id="PS00194">
    <property type="entry name" value="THIOREDOXIN_1"/>
    <property type="match status" value="1"/>
</dbReference>
<comment type="subcellular location">
    <subcellularLocation>
        <location evidence="1">Membrane</location>
        <topology evidence="1">Multi-pass membrane protein</topology>
    </subcellularLocation>
</comment>
<evidence type="ECO:0000259" key="9">
    <source>
        <dbReference type="Pfam" id="PF02683"/>
    </source>
</evidence>
<feature type="transmembrane region" description="Helical" evidence="7">
    <location>
        <begin position="302"/>
        <end position="326"/>
    </location>
</feature>
<feature type="transmembrane region" description="Helical" evidence="7">
    <location>
        <begin position="458"/>
        <end position="481"/>
    </location>
</feature>
<dbReference type="Pfam" id="PF02683">
    <property type="entry name" value="DsbD_TM"/>
    <property type="match status" value="1"/>
</dbReference>
<keyword evidence="3" id="KW-0201">Cytochrome c-type biogenesis</keyword>
<evidence type="ECO:0000256" key="2">
    <source>
        <dbReference type="ARBA" id="ARBA00022692"/>
    </source>
</evidence>
<feature type="transmembrane region" description="Helical" evidence="7">
    <location>
        <begin position="501"/>
        <end position="519"/>
    </location>
</feature>
<dbReference type="Gene3D" id="3.40.30.10">
    <property type="entry name" value="Glutaredoxin"/>
    <property type="match status" value="1"/>
</dbReference>
<feature type="transmembrane region" description="Helical" evidence="7">
    <location>
        <begin position="525"/>
        <end position="546"/>
    </location>
</feature>
<keyword evidence="5 7" id="KW-0472">Membrane</keyword>
<evidence type="ECO:0000256" key="1">
    <source>
        <dbReference type="ARBA" id="ARBA00004141"/>
    </source>
</evidence>
<evidence type="ECO:0000313" key="12">
    <source>
        <dbReference type="Proteomes" id="UP001142610"/>
    </source>
</evidence>
<dbReference type="PANTHER" id="PTHR32234:SF3">
    <property type="entry name" value="SUPPRESSION OF COPPER SENSITIVITY PROTEIN"/>
    <property type="match status" value="1"/>
</dbReference>
<organism evidence="11 12">
    <name type="scientific">Parvularcula maris</name>
    <dbReference type="NCBI Taxonomy" id="2965077"/>
    <lineage>
        <taxon>Bacteria</taxon>
        <taxon>Pseudomonadati</taxon>
        <taxon>Pseudomonadota</taxon>
        <taxon>Alphaproteobacteria</taxon>
        <taxon>Parvularculales</taxon>
        <taxon>Parvularculaceae</taxon>
        <taxon>Parvularcula</taxon>
    </lineage>
</organism>
<feature type="transmembrane region" description="Helical" evidence="7">
    <location>
        <begin position="425"/>
        <end position="446"/>
    </location>
</feature>